<sequence length="105" mass="11206">MAEAGSNSTPPTAGQQTMSATEIEAALAHLEMLQDRIDSLRTTIPSLVSPLAQSATSRAEMFGRVRKAAVQSAGDLKAFREEWGSERTRGLLARGREGYGEVAKA</sequence>
<evidence type="ECO:0000256" key="1">
    <source>
        <dbReference type="SAM" id="MobiDB-lite"/>
    </source>
</evidence>
<keyword evidence="3" id="KW-1185">Reference proteome</keyword>
<dbReference type="RefSeq" id="XP_064658727.1">
    <property type="nucleotide sequence ID" value="XM_064802602.1"/>
</dbReference>
<evidence type="ECO:0000313" key="2">
    <source>
        <dbReference type="EMBL" id="KAK5169381.1"/>
    </source>
</evidence>
<dbReference type="EMBL" id="JAVRRT010000008">
    <property type="protein sequence ID" value="KAK5169381.1"/>
    <property type="molecule type" value="Genomic_DNA"/>
</dbReference>
<feature type="region of interest" description="Disordered" evidence="1">
    <location>
        <begin position="1"/>
        <end position="21"/>
    </location>
</feature>
<organism evidence="2 3">
    <name type="scientific">Saxophila tyrrhenica</name>
    <dbReference type="NCBI Taxonomy" id="1690608"/>
    <lineage>
        <taxon>Eukaryota</taxon>
        <taxon>Fungi</taxon>
        <taxon>Dikarya</taxon>
        <taxon>Ascomycota</taxon>
        <taxon>Pezizomycotina</taxon>
        <taxon>Dothideomycetes</taxon>
        <taxon>Dothideomycetidae</taxon>
        <taxon>Mycosphaerellales</taxon>
        <taxon>Extremaceae</taxon>
        <taxon>Saxophila</taxon>
    </lineage>
</organism>
<gene>
    <name evidence="2" type="ORF">LTR77_005356</name>
</gene>
<name>A0AAV9P889_9PEZI</name>
<dbReference type="GeneID" id="89926698"/>
<reference evidence="2 3" key="1">
    <citation type="submission" date="2023-08" db="EMBL/GenBank/DDBJ databases">
        <title>Black Yeasts Isolated from many extreme environments.</title>
        <authorList>
            <person name="Coleine C."/>
            <person name="Stajich J.E."/>
            <person name="Selbmann L."/>
        </authorList>
    </citation>
    <scope>NUCLEOTIDE SEQUENCE [LARGE SCALE GENOMIC DNA]</scope>
    <source>
        <strain evidence="2 3">CCFEE 5935</strain>
    </source>
</reference>
<dbReference type="Proteomes" id="UP001337655">
    <property type="component" value="Unassembled WGS sequence"/>
</dbReference>
<proteinExistence type="predicted"/>
<feature type="compositionally biased region" description="Polar residues" evidence="1">
    <location>
        <begin position="1"/>
        <end position="20"/>
    </location>
</feature>
<accession>A0AAV9P889</accession>
<protein>
    <submittedName>
        <fullName evidence="2">Uncharacterized protein</fullName>
    </submittedName>
</protein>
<comment type="caution">
    <text evidence="2">The sequence shown here is derived from an EMBL/GenBank/DDBJ whole genome shotgun (WGS) entry which is preliminary data.</text>
</comment>
<evidence type="ECO:0000313" key="3">
    <source>
        <dbReference type="Proteomes" id="UP001337655"/>
    </source>
</evidence>
<dbReference type="AlphaFoldDB" id="A0AAV9P889"/>